<evidence type="ECO:0000256" key="3">
    <source>
        <dbReference type="ARBA" id="ARBA00022475"/>
    </source>
</evidence>
<dbReference type="RefSeq" id="WP_183682096.1">
    <property type="nucleotide sequence ID" value="NZ_JACHHH010000001.1"/>
</dbReference>
<dbReference type="Proteomes" id="UP000522163">
    <property type="component" value="Unassembled WGS sequence"/>
</dbReference>
<dbReference type="GeneID" id="85013897"/>
<dbReference type="InterPro" id="IPR000515">
    <property type="entry name" value="MetI-like"/>
</dbReference>
<evidence type="ECO:0000256" key="7">
    <source>
        <dbReference type="ARBA" id="ARBA00023136"/>
    </source>
</evidence>
<comment type="similarity">
    <text evidence="8">Belongs to the binding-protein-dependent transport system permease family.</text>
</comment>
<dbReference type="EMBL" id="JACHHH010000001">
    <property type="protein sequence ID" value="MBB6040365.1"/>
    <property type="molecule type" value="Genomic_DNA"/>
</dbReference>
<dbReference type="CDD" id="cd06261">
    <property type="entry name" value="TM_PBP2"/>
    <property type="match status" value="1"/>
</dbReference>
<evidence type="ECO:0000259" key="9">
    <source>
        <dbReference type="PROSITE" id="PS50928"/>
    </source>
</evidence>
<feature type="transmembrane region" description="Helical" evidence="8">
    <location>
        <begin position="64"/>
        <end position="84"/>
    </location>
</feature>
<feature type="transmembrane region" description="Helical" evidence="8">
    <location>
        <begin position="7"/>
        <end position="29"/>
    </location>
</feature>
<feature type="transmembrane region" description="Helical" evidence="8">
    <location>
        <begin position="105"/>
        <end position="125"/>
    </location>
</feature>
<evidence type="ECO:0000256" key="2">
    <source>
        <dbReference type="ARBA" id="ARBA00022448"/>
    </source>
</evidence>
<protein>
    <submittedName>
        <fullName evidence="10">Putative spermidine/putrescine transport system permease protein</fullName>
    </submittedName>
</protein>
<feature type="transmembrane region" description="Helical" evidence="8">
    <location>
        <begin position="145"/>
        <end position="165"/>
    </location>
</feature>
<evidence type="ECO:0000256" key="6">
    <source>
        <dbReference type="ARBA" id="ARBA00022989"/>
    </source>
</evidence>
<dbReference type="PANTHER" id="PTHR43357">
    <property type="entry name" value="INNER MEMBRANE ABC TRANSPORTER PERMEASE PROTEIN YDCV"/>
    <property type="match status" value="1"/>
</dbReference>
<feature type="domain" description="ABC transmembrane type-1" evidence="9">
    <location>
        <begin position="56"/>
        <end position="267"/>
    </location>
</feature>
<keyword evidence="2 8" id="KW-0813">Transport</keyword>
<keyword evidence="6 8" id="KW-1133">Transmembrane helix</keyword>
<dbReference type="SUPFAM" id="SSF161098">
    <property type="entry name" value="MetI-like"/>
    <property type="match status" value="1"/>
</dbReference>
<evidence type="ECO:0000256" key="4">
    <source>
        <dbReference type="ARBA" id="ARBA00022519"/>
    </source>
</evidence>
<keyword evidence="4" id="KW-0997">Cell inner membrane</keyword>
<evidence type="ECO:0000313" key="10">
    <source>
        <dbReference type="EMBL" id="MBB6040365.1"/>
    </source>
</evidence>
<dbReference type="PANTHER" id="PTHR43357:SF4">
    <property type="entry name" value="INNER MEMBRANE ABC TRANSPORTER PERMEASE PROTEIN YDCV"/>
    <property type="match status" value="1"/>
</dbReference>
<comment type="subcellular location">
    <subcellularLocation>
        <location evidence="1">Cell inner membrane</location>
        <topology evidence="1">Multi-pass membrane protein</topology>
    </subcellularLocation>
    <subcellularLocation>
        <location evidence="8">Cell membrane</location>
        <topology evidence="8">Multi-pass membrane protein</topology>
    </subcellularLocation>
</comment>
<accession>A0A7W9SF58</accession>
<name>A0A7W9SF58_9FIRM</name>
<dbReference type="PROSITE" id="PS50928">
    <property type="entry name" value="ABC_TM1"/>
    <property type="match status" value="1"/>
</dbReference>
<dbReference type="Gene3D" id="1.10.3720.10">
    <property type="entry name" value="MetI-like"/>
    <property type="match status" value="1"/>
</dbReference>
<evidence type="ECO:0000256" key="1">
    <source>
        <dbReference type="ARBA" id="ARBA00004429"/>
    </source>
</evidence>
<evidence type="ECO:0000313" key="11">
    <source>
        <dbReference type="Proteomes" id="UP000522163"/>
    </source>
</evidence>
<keyword evidence="7 8" id="KW-0472">Membrane</keyword>
<sequence length="276" mass="31684">MKKKISYLWILPQLLLSTIFLLGISYGFIKSFLGENGLSLEHYQEIMGRGDTVPSIFYTLRLSLFSSFLSLALAILFSFFLLQMGEKWKRLEGFFRIAIMMPHSLVALFFLFLLSSNGFLARLFYSFSWISSQTDFPALVYDEKGIGIILSYLWKELPFVLFFSLPLAYQVDEKAGEAARCLGATPFQAFWKITLPLSIRQYLAAFFIIFSFSFGAFDLPYLLGATSPKALSVLSYQELQRGFLQRPVALAYNGIILLFSLFLSYFYFKFLPKKKS</sequence>
<feature type="transmembrane region" description="Helical" evidence="8">
    <location>
        <begin position="202"/>
        <end position="223"/>
    </location>
</feature>
<reference evidence="10 11" key="1">
    <citation type="submission" date="2020-08" db="EMBL/GenBank/DDBJ databases">
        <title>Genomic Encyclopedia of Type Strains, Phase IV (KMG-IV): sequencing the most valuable type-strain genomes for metagenomic binning, comparative biology and taxonomic classification.</title>
        <authorList>
            <person name="Goeker M."/>
        </authorList>
    </citation>
    <scope>NUCLEOTIDE SEQUENCE [LARGE SCALE GENOMIC DNA]</scope>
    <source>
        <strain evidence="10 11">DSM 17245</strain>
    </source>
</reference>
<dbReference type="InterPro" id="IPR035906">
    <property type="entry name" value="MetI-like_sf"/>
</dbReference>
<dbReference type="GO" id="GO:0055085">
    <property type="term" value="P:transmembrane transport"/>
    <property type="evidence" value="ECO:0007669"/>
    <property type="project" value="InterPro"/>
</dbReference>
<dbReference type="GO" id="GO:0005886">
    <property type="term" value="C:plasma membrane"/>
    <property type="evidence" value="ECO:0007669"/>
    <property type="project" value="UniProtKB-SubCell"/>
</dbReference>
<organism evidence="10 11">
    <name type="scientific">Oribacterium sinus</name>
    <dbReference type="NCBI Taxonomy" id="237576"/>
    <lineage>
        <taxon>Bacteria</taxon>
        <taxon>Bacillati</taxon>
        <taxon>Bacillota</taxon>
        <taxon>Clostridia</taxon>
        <taxon>Lachnospirales</taxon>
        <taxon>Lachnospiraceae</taxon>
        <taxon>Oribacterium</taxon>
    </lineage>
</organism>
<evidence type="ECO:0000256" key="8">
    <source>
        <dbReference type="RuleBase" id="RU363032"/>
    </source>
</evidence>
<keyword evidence="5 8" id="KW-0812">Transmembrane</keyword>
<feature type="transmembrane region" description="Helical" evidence="8">
    <location>
        <begin position="243"/>
        <end position="268"/>
    </location>
</feature>
<keyword evidence="3" id="KW-1003">Cell membrane</keyword>
<evidence type="ECO:0000256" key="5">
    <source>
        <dbReference type="ARBA" id="ARBA00022692"/>
    </source>
</evidence>
<dbReference type="AlphaFoldDB" id="A0A7W9SF58"/>
<gene>
    <name evidence="10" type="ORF">HNQ46_000326</name>
</gene>
<proteinExistence type="inferred from homology"/>
<comment type="caution">
    <text evidence="10">The sequence shown here is derived from an EMBL/GenBank/DDBJ whole genome shotgun (WGS) entry which is preliminary data.</text>
</comment>
<dbReference type="Pfam" id="PF00528">
    <property type="entry name" value="BPD_transp_1"/>
    <property type="match status" value="1"/>
</dbReference>